<reference evidence="8 9" key="1">
    <citation type="submission" date="2017-03" db="EMBL/GenBank/DDBJ databases">
        <title>Genome of the blue death feigning beetle - Asbolus verrucosus.</title>
        <authorList>
            <person name="Rider S.D."/>
        </authorList>
    </citation>
    <scope>NUCLEOTIDE SEQUENCE [LARGE SCALE GENOMIC DNA]</scope>
    <source>
        <strain evidence="8">Butters</strain>
        <tissue evidence="8">Head and leg muscle</tissue>
    </source>
</reference>
<dbReference type="AlphaFoldDB" id="A0A482VC87"/>
<dbReference type="SUPFAM" id="SSF103473">
    <property type="entry name" value="MFS general substrate transporter"/>
    <property type="match status" value="1"/>
</dbReference>
<comment type="subcellular location">
    <subcellularLocation>
        <location evidence="1">Membrane</location>
        <topology evidence="1">Multi-pass membrane protein</topology>
    </subcellularLocation>
</comment>
<evidence type="ECO:0000256" key="6">
    <source>
        <dbReference type="SAM" id="Phobius"/>
    </source>
</evidence>
<keyword evidence="9" id="KW-1185">Reference proteome</keyword>
<keyword evidence="5" id="KW-0325">Glycoprotein</keyword>
<dbReference type="Pfam" id="PF00083">
    <property type="entry name" value="Sugar_tr"/>
    <property type="match status" value="1"/>
</dbReference>
<evidence type="ECO:0000313" key="8">
    <source>
        <dbReference type="EMBL" id="RZB40864.1"/>
    </source>
</evidence>
<feature type="transmembrane region" description="Helical" evidence="6">
    <location>
        <begin position="20"/>
        <end position="43"/>
    </location>
</feature>
<organism evidence="8 9">
    <name type="scientific">Asbolus verrucosus</name>
    <name type="common">Desert ironclad beetle</name>
    <dbReference type="NCBI Taxonomy" id="1661398"/>
    <lineage>
        <taxon>Eukaryota</taxon>
        <taxon>Metazoa</taxon>
        <taxon>Ecdysozoa</taxon>
        <taxon>Arthropoda</taxon>
        <taxon>Hexapoda</taxon>
        <taxon>Insecta</taxon>
        <taxon>Pterygota</taxon>
        <taxon>Neoptera</taxon>
        <taxon>Endopterygota</taxon>
        <taxon>Coleoptera</taxon>
        <taxon>Polyphaga</taxon>
        <taxon>Cucujiformia</taxon>
        <taxon>Tenebrionidae</taxon>
        <taxon>Pimeliinae</taxon>
        <taxon>Asbolus</taxon>
    </lineage>
</organism>
<dbReference type="PANTHER" id="PTHR48021">
    <property type="match status" value="1"/>
</dbReference>
<name>A0A482VC87_ASBVE</name>
<keyword evidence="2 6" id="KW-0812">Transmembrane</keyword>
<evidence type="ECO:0000256" key="5">
    <source>
        <dbReference type="ARBA" id="ARBA00023180"/>
    </source>
</evidence>
<sequence>MESTVSISQTFKKKANWKAFIIAFALMFFQQFSGINAVILYTSNIFSSAGVELDANTAAIIMGAFQAIATFLSSLVIERLGRKILLFTSSIVMALSSFVLAVFFTLKYRSSLDITVLNDIGFIPIVSLCLFVVVFSIGLGPIPWMISSEIFTTEIKSVASSAAGTFNWFLAFLVTKFYLQVSEFVGQDTTFYVFGVTSLLGALFVYVVVPETKGKTVEEVQAELED</sequence>
<feature type="domain" description="Major facilitator superfamily (MFS) profile" evidence="7">
    <location>
        <begin position="1"/>
        <end position="213"/>
    </location>
</feature>
<dbReference type="Proteomes" id="UP000292052">
    <property type="component" value="Unassembled WGS sequence"/>
</dbReference>
<evidence type="ECO:0000256" key="3">
    <source>
        <dbReference type="ARBA" id="ARBA00022989"/>
    </source>
</evidence>
<dbReference type="PRINTS" id="PR00171">
    <property type="entry name" value="SUGRTRNSPORT"/>
</dbReference>
<comment type="caution">
    <text evidence="8">The sequence shown here is derived from an EMBL/GenBank/DDBJ whole genome shotgun (WGS) entry which is preliminary data.</text>
</comment>
<dbReference type="InterPro" id="IPR005829">
    <property type="entry name" value="Sugar_transporter_CS"/>
</dbReference>
<feature type="transmembrane region" description="Helical" evidence="6">
    <location>
        <begin position="55"/>
        <end position="77"/>
    </location>
</feature>
<feature type="transmembrane region" description="Helical" evidence="6">
    <location>
        <begin position="191"/>
        <end position="209"/>
    </location>
</feature>
<dbReference type="Gene3D" id="1.20.1250.20">
    <property type="entry name" value="MFS general substrate transporter like domains"/>
    <property type="match status" value="1"/>
</dbReference>
<dbReference type="FunFam" id="1.20.1250.20:FF:000279">
    <property type="entry name" value="Major facilitator superfamily protein"/>
    <property type="match status" value="1"/>
</dbReference>
<evidence type="ECO:0000256" key="2">
    <source>
        <dbReference type="ARBA" id="ARBA00022692"/>
    </source>
</evidence>
<protein>
    <submittedName>
        <fullName evidence="8">Sugar tr domain containing protein</fullName>
    </submittedName>
</protein>
<dbReference type="InterPro" id="IPR020846">
    <property type="entry name" value="MFS_dom"/>
</dbReference>
<keyword evidence="4 6" id="KW-0472">Membrane</keyword>
<dbReference type="OrthoDB" id="6612291at2759"/>
<feature type="transmembrane region" description="Helical" evidence="6">
    <location>
        <begin position="84"/>
        <end position="108"/>
    </location>
</feature>
<dbReference type="InterPro" id="IPR036259">
    <property type="entry name" value="MFS_trans_sf"/>
</dbReference>
<feature type="transmembrane region" description="Helical" evidence="6">
    <location>
        <begin position="120"/>
        <end position="146"/>
    </location>
</feature>
<evidence type="ECO:0000256" key="1">
    <source>
        <dbReference type="ARBA" id="ARBA00004141"/>
    </source>
</evidence>
<dbReference type="InterPro" id="IPR050549">
    <property type="entry name" value="MFS_Trehalose_Transporter"/>
</dbReference>
<feature type="transmembrane region" description="Helical" evidence="6">
    <location>
        <begin position="158"/>
        <end position="179"/>
    </location>
</feature>
<dbReference type="GO" id="GO:0016020">
    <property type="term" value="C:membrane"/>
    <property type="evidence" value="ECO:0007669"/>
    <property type="project" value="UniProtKB-SubCell"/>
</dbReference>
<dbReference type="PROSITE" id="PS50850">
    <property type="entry name" value="MFS"/>
    <property type="match status" value="1"/>
</dbReference>
<dbReference type="PROSITE" id="PS00216">
    <property type="entry name" value="SUGAR_TRANSPORT_1"/>
    <property type="match status" value="1"/>
</dbReference>
<dbReference type="InterPro" id="IPR003663">
    <property type="entry name" value="Sugar/inositol_transpt"/>
</dbReference>
<evidence type="ECO:0000256" key="4">
    <source>
        <dbReference type="ARBA" id="ARBA00023136"/>
    </source>
</evidence>
<dbReference type="InterPro" id="IPR005828">
    <property type="entry name" value="MFS_sugar_transport-like"/>
</dbReference>
<keyword evidence="3 6" id="KW-1133">Transmembrane helix</keyword>
<proteinExistence type="predicted"/>
<dbReference type="STRING" id="1661398.A0A482VC87"/>
<dbReference type="PANTHER" id="PTHR48021:SF1">
    <property type="entry name" value="GH07001P-RELATED"/>
    <property type="match status" value="1"/>
</dbReference>
<evidence type="ECO:0000313" key="9">
    <source>
        <dbReference type="Proteomes" id="UP000292052"/>
    </source>
</evidence>
<gene>
    <name evidence="8" type="ORF">BDFB_011742</name>
</gene>
<dbReference type="EMBL" id="QDEB01115207">
    <property type="protein sequence ID" value="RZB40864.1"/>
    <property type="molecule type" value="Genomic_DNA"/>
</dbReference>
<evidence type="ECO:0000259" key="7">
    <source>
        <dbReference type="PROSITE" id="PS50850"/>
    </source>
</evidence>
<accession>A0A482VC87</accession>
<dbReference type="GO" id="GO:0022857">
    <property type="term" value="F:transmembrane transporter activity"/>
    <property type="evidence" value="ECO:0007669"/>
    <property type="project" value="InterPro"/>
</dbReference>